<evidence type="ECO:0000313" key="4">
    <source>
        <dbReference type="Proteomes" id="UP000078343"/>
    </source>
</evidence>
<evidence type="ECO:0000256" key="2">
    <source>
        <dbReference type="SAM" id="Phobius"/>
    </source>
</evidence>
<name>A0A178Z7N2_9EURO</name>
<dbReference type="OrthoDB" id="10491286at2759"/>
<keyword evidence="2" id="KW-1133">Transmembrane helix</keyword>
<feature type="compositionally biased region" description="Polar residues" evidence="1">
    <location>
        <begin position="78"/>
        <end position="94"/>
    </location>
</feature>
<dbReference type="EMBL" id="LVYI01000011">
    <property type="protein sequence ID" value="OAP55501.1"/>
    <property type="molecule type" value="Genomic_DNA"/>
</dbReference>
<dbReference type="RefSeq" id="XP_018688868.1">
    <property type="nucleotide sequence ID" value="XM_018841980.1"/>
</dbReference>
<evidence type="ECO:0000313" key="3">
    <source>
        <dbReference type="EMBL" id="OAP55501.1"/>
    </source>
</evidence>
<reference evidence="3 4" key="1">
    <citation type="submission" date="2016-04" db="EMBL/GenBank/DDBJ databases">
        <title>Draft genome of Fonsecaea erecta CBS 125763.</title>
        <authorList>
            <person name="Weiss V.A."/>
            <person name="Vicente V.A."/>
            <person name="Raittz R.T."/>
            <person name="Moreno L.F."/>
            <person name="De Souza E.M."/>
            <person name="Pedrosa F.O."/>
            <person name="Steffens M.B."/>
            <person name="Faoro H."/>
            <person name="Tadra-Sfeir M.Z."/>
            <person name="Najafzadeh M.J."/>
            <person name="Felipe M.S."/>
            <person name="Teixeira M."/>
            <person name="Sun J."/>
            <person name="Xi L."/>
            <person name="Gomes R."/>
            <person name="De Azevedo C.M."/>
            <person name="Salgado C.G."/>
            <person name="Da Silva M.B."/>
            <person name="Nascimento M.F."/>
            <person name="Queiroz-Telles F."/>
            <person name="Attili D.S."/>
            <person name="Gorbushina A."/>
        </authorList>
    </citation>
    <scope>NUCLEOTIDE SEQUENCE [LARGE SCALE GENOMIC DNA]</scope>
    <source>
        <strain evidence="3 4">CBS 125763</strain>
    </source>
</reference>
<evidence type="ECO:0000256" key="1">
    <source>
        <dbReference type="SAM" id="MobiDB-lite"/>
    </source>
</evidence>
<accession>A0A178Z7N2</accession>
<organism evidence="3 4">
    <name type="scientific">Fonsecaea erecta</name>
    <dbReference type="NCBI Taxonomy" id="1367422"/>
    <lineage>
        <taxon>Eukaryota</taxon>
        <taxon>Fungi</taxon>
        <taxon>Dikarya</taxon>
        <taxon>Ascomycota</taxon>
        <taxon>Pezizomycotina</taxon>
        <taxon>Eurotiomycetes</taxon>
        <taxon>Chaetothyriomycetidae</taxon>
        <taxon>Chaetothyriales</taxon>
        <taxon>Herpotrichiellaceae</taxon>
        <taxon>Fonsecaea</taxon>
    </lineage>
</organism>
<comment type="caution">
    <text evidence="3">The sequence shown here is derived from an EMBL/GenBank/DDBJ whole genome shotgun (WGS) entry which is preliminary data.</text>
</comment>
<dbReference type="GeneID" id="30014642"/>
<feature type="region of interest" description="Disordered" evidence="1">
    <location>
        <begin position="62"/>
        <end position="118"/>
    </location>
</feature>
<feature type="transmembrane region" description="Helical" evidence="2">
    <location>
        <begin position="24"/>
        <end position="46"/>
    </location>
</feature>
<sequence length="118" mass="13443">MYIALEKRGFSTSNAGFNLSTTGIISICIILVLFITVTSLLCMTNARKRRLQRLKRLQRKQNALRTTENRPAREPLRFNQSRNWNTQRPASTQVKRPAPAHVVGECHDPLEPPPAYQA</sequence>
<dbReference type="Proteomes" id="UP000078343">
    <property type="component" value="Unassembled WGS sequence"/>
</dbReference>
<keyword evidence="4" id="KW-1185">Reference proteome</keyword>
<proteinExistence type="predicted"/>
<feature type="compositionally biased region" description="Basic and acidic residues" evidence="1">
    <location>
        <begin position="67"/>
        <end position="76"/>
    </location>
</feature>
<dbReference type="AlphaFoldDB" id="A0A178Z7N2"/>
<keyword evidence="2" id="KW-0472">Membrane</keyword>
<keyword evidence="2" id="KW-0812">Transmembrane</keyword>
<protein>
    <submittedName>
        <fullName evidence="3">Uncharacterized protein</fullName>
    </submittedName>
</protein>
<gene>
    <name evidence="3" type="ORF">AYL99_10474</name>
</gene>